<accession>A0A378HZQ8</accession>
<dbReference type="OrthoDB" id="5643761at2"/>
<keyword evidence="3" id="KW-1185">Reference proteome</keyword>
<dbReference type="RefSeq" id="WP_115301735.1">
    <property type="nucleotide sequence ID" value="NZ_CAAAHO010000006.1"/>
</dbReference>
<evidence type="ECO:0008006" key="4">
    <source>
        <dbReference type="Google" id="ProtNLM"/>
    </source>
</evidence>
<evidence type="ECO:0000313" key="3">
    <source>
        <dbReference type="Proteomes" id="UP000254968"/>
    </source>
</evidence>
<dbReference type="EMBL" id="UGNV01000001">
    <property type="protein sequence ID" value="STX27950.1"/>
    <property type="molecule type" value="Genomic_DNA"/>
</dbReference>
<evidence type="ECO:0000256" key="1">
    <source>
        <dbReference type="SAM" id="SignalP"/>
    </source>
</evidence>
<evidence type="ECO:0000313" key="2">
    <source>
        <dbReference type="EMBL" id="STX27950.1"/>
    </source>
</evidence>
<sequence length="180" mass="20490">MNKKNLPVFFIASSLVISPLFAANIVPKFPFASSKKSSANLKENSGFKIEKSANDYIDFSGTWVGKCDDSDEPVTVVIKNNDDIFTWDGDQFKIGSLETRSNANEENTSFSHTLLEWNSNHSRLLFTSSFFNYHHTQEGKGKDFGYNYGFIILKDNQLRMKFDFHSSEGNFTSICTYDKQ</sequence>
<dbReference type="AlphaFoldDB" id="A0A378HZQ8"/>
<protein>
    <recommendedName>
        <fullName evidence="4">DUF1579 domain-containing protein</fullName>
    </recommendedName>
</protein>
<reference evidence="2 3" key="1">
    <citation type="submission" date="2018-06" db="EMBL/GenBank/DDBJ databases">
        <authorList>
            <consortium name="Pathogen Informatics"/>
            <person name="Doyle S."/>
        </authorList>
    </citation>
    <scope>NUCLEOTIDE SEQUENCE [LARGE SCALE GENOMIC DNA]</scope>
    <source>
        <strain evidence="2 3">NCTC13315</strain>
    </source>
</reference>
<name>A0A378HZQ8_9GAMM</name>
<dbReference type="Proteomes" id="UP000254968">
    <property type="component" value="Unassembled WGS sequence"/>
</dbReference>
<feature type="chain" id="PRO_5017085625" description="DUF1579 domain-containing protein" evidence="1">
    <location>
        <begin position="23"/>
        <end position="180"/>
    </location>
</feature>
<proteinExistence type="predicted"/>
<keyword evidence="1" id="KW-0732">Signal</keyword>
<feature type="signal peptide" evidence="1">
    <location>
        <begin position="1"/>
        <end position="22"/>
    </location>
</feature>
<organism evidence="2 3">
    <name type="scientific">Legionella beliardensis</name>
    <dbReference type="NCBI Taxonomy" id="91822"/>
    <lineage>
        <taxon>Bacteria</taxon>
        <taxon>Pseudomonadati</taxon>
        <taxon>Pseudomonadota</taxon>
        <taxon>Gammaproteobacteria</taxon>
        <taxon>Legionellales</taxon>
        <taxon>Legionellaceae</taxon>
        <taxon>Legionella</taxon>
    </lineage>
</organism>
<gene>
    <name evidence="2" type="ORF">NCTC13315_00472</name>
</gene>